<dbReference type="AlphaFoldDB" id="K6PZ70"/>
<evidence type="ECO:0000313" key="2">
    <source>
        <dbReference type="EMBL" id="EKP94048.1"/>
    </source>
</evidence>
<accession>K6PZ70</accession>
<feature type="region of interest" description="Disordered" evidence="1">
    <location>
        <begin position="1"/>
        <end position="25"/>
    </location>
</feature>
<evidence type="ECO:0000313" key="3">
    <source>
        <dbReference type="Proteomes" id="UP000005710"/>
    </source>
</evidence>
<dbReference type="STRING" id="867903.ThesuDRAFT_01772"/>
<dbReference type="Proteomes" id="UP000005710">
    <property type="component" value="Unassembled WGS sequence"/>
</dbReference>
<gene>
    <name evidence="2" type="ORF">ThesuDRAFT_01772</name>
</gene>
<evidence type="ECO:0008006" key="4">
    <source>
        <dbReference type="Google" id="ProtNLM"/>
    </source>
</evidence>
<keyword evidence="3" id="KW-1185">Reference proteome</keyword>
<reference evidence="2" key="2">
    <citation type="submission" date="2012-10" db="EMBL/GenBank/DDBJ databases">
        <title>Improved high-quality draft of Thermaerobacter subterraneus C21, DSM 13965.</title>
        <authorList>
            <consortium name="DOE Joint Genome Institute"/>
            <person name="Eisen J."/>
            <person name="Huntemann M."/>
            <person name="Wei C.-L."/>
            <person name="Han J."/>
            <person name="Detter J.C."/>
            <person name="Han C."/>
            <person name="Tapia R."/>
            <person name="Chen A."/>
            <person name="Kyrpides N."/>
            <person name="Mavromatis K."/>
            <person name="Markowitz V."/>
            <person name="Szeto E."/>
            <person name="Ivanova N."/>
            <person name="Mikhailova N."/>
            <person name="Ovchinnikova G."/>
            <person name="Pagani I."/>
            <person name="Pati A."/>
            <person name="Goodwin L."/>
            <person name="Nordberg H.P."/>
            <person name="Cantor M.N."/>
            <person name="Hua S.X."/>
            <person name="Woyke T."/>
            <person name="Eisen J."/>
            <person name="Klenk H.-P."/>
        </authorList>
    </citation>
    <scope>NUCLEOTIDE SEQUENCE [LARGE SCALE GENOMIC DNA]</scope>
    <source>
        <strain evidence="2">DSM 13965</strain>
    </source>
</reference>
<sequence length="73" mass="8240">MCRYFGKTFKDPDAPALEKPGEEPGTATKGVIYRARMGAFKAKNAKTLEEKARKAGFEVWIHEVNVEQGRRLL</sequence>
<protein>
    <recommendedName>
        <fullName evidence="4">SPOR domain-containing protein</fullName>
    </recommendedName>
</protein>
<dbReference type="HOGENOM" id="CLU_2703650_0_0_9"/>
<dbReference type="EMBL" id="AENY02000003">
    <property type="protein sequence ID" value="EKP94048.1"/>
    <property type="molecule type" value="Genomic_DNA"/>
</dbReference>
<name>K6PZ70_9FIRM</name>
<proteinExistence type="predicted"/>
<evidence type="ECO:0000256" key="1">
    <source>
        <dbReference type="SAM" id="MobiDB-lite"/>
    </source>
</evidence>
<comment type="caution">
    <text evidence="2">The sequence shown here is derived from an EMBL/GenBank/DDBJ whole genome shotgun (WGS) entry which is preliminary data.</text>
</comment>
<organism evidence="2 3">
    <name type="scientific">Thermaerobacter subterraneus DSM 13965</name>
    <dbReference type="NCBI Taxonomy" id="867903"/>
    <lineage>
        <taxon>Bacteria</taxon>
        <taxon>Bacillati</taxon>
        <taxon>Bacillota</taxon>
        <taxon>Clostridia</taxon>
        <taxon>Eubacteriales</taxon>
        <taxon>Clostridiales Family XVII. Incertae Sedis</taxon>
        <taxon>Thermaerobacter</taxon>
    </lineage>
</organism>
<reference evidence="2" key="1">
    <citation type="submission" date="2010-10" db="EMBL/GenBank/DDBJ databases">
        <authorList>
            <consortium name="US DOE Joint Genome Institute (JGI-PGF)"/>
            <person name="Lucas S."/>
            <person name="Copeland A."/>
            <person name="Lapidus A."/>
            <person name="Bruce D."/>
            <person name="Goodwin L."/>
            <person name="Pitluck S."/>
            <person name="Kyrpides N."/>
            <person name="Mavromatis K."/>
            <person name="Detter J.C."/>
            <person name="Han C."/>
            <person name="Land M."/>
            <person name="Hauser L."/>
            <person name="Markowitz V."/>
            <person name="Cheng J.-F."/>
            <person name="Hugenholtz P."/>
            <person name="Woyke T."/>
            <person name="Wu D."/>
            <person name="Pukall R."/>
            <person name="Wahrenburg C."/>
            <person name="Brambilla E."/>
            <person name="Klenk H.-P."/>
            <person name="Eisen J.A."/>
        </authorList>
    </citation>
    <scope>NUCLEOTIDE SEQUENCE [LARGE SCALE GENOMIC DNA]</scope>
    <source>
        <strain evidence="2">DSM 13965</strain>
    </source>
</reference>